<proteinExistence type="predicted"/>
<evidence type="ECO:0000313" key="2">
    <source>
        <dbReference type="Proteomes" id="UP000192934"/>
    </source>
</evidence>
<dbReference type="PANTHER" id="PTHR39217">
    <property type="match status" value="1"/>
</dbReference>
<dbReference type="OrthoDB" id="3373978at2"/>
<dbReference type="STRING" id="941907.SAMN06295910_0419"/>
<sequence>MTRRVVILTPDPAGPEAAMRWPAVLDRNAAPLRALGYAVDHRPWTDAGDLTAADLVLPLLAWGYPKQPERWRDMVSGWKAASVRLANGPEVLRWNADKVYLGMLAERGAPVVPARYVDRVTPDEMAVAAAAFCTDKLVAKPRFSSGAWQTIRWSPGDPIDAGPTGAAIIQPFLPDIEAGGELSLLYFGGRFSHAIRKRPQPGDFRVQPEFDGIITRHEAAPDELAAAEAVLTAAGKPLLYARIDLVRHEGALLLIEMEAIEPDLYLEHDPAAGALFGQAVTERLG</sequence>
<dbReference type="RefSeq" id="WP_085217295.1">
    <property type="nucleotide sequence ID" value="NZ_LT840185.1"/>
</dbReference>
<dbReference type="AlphaFoldDB" id="A0A1X7FZB8"/>
<dbReference type="Proteomes" id="UP000192934">
    <property type="component" value="Chromosome I"/>
</dbReference>
<dbReference type="EMBL" id="LT840185">
    <property type="protein sequence ID" value="SMF61431.1"/>
    <property type="molecule type" value="Genomic_DNA"/>
</dbReference>
<reference evidence="2" key="1">
    <citation type="submission" date="2017-04" db="EMBL/GenBank/DDBJ databases">
        <authorList>
            <person name="Varghese N."/>
            <person name="Submissions S."/>
        </authorList>
    </citation>
    <scope>NUCLEOTIDE SEQUENCE [LARGE SCALE GENOMIC DNA]</scope>
    <source>
        <strain evidence="2">Dd16</strain>
    </source>
</reference>
<dbReference type="PANTHER" id="PTHR39217:SF1">
    <property type="entry name" value="GLUTATHIONE SYNTHETASE"/>
    <property type="match status" value="1"/>
</dbReference>
<organism evidence="1 2">
    <name type="scientific">Allosphingosinicella indica</name>
    <dbReference type="NCBI Taxonomy" id="941907"/>
    <lineage>
        <taxon>Bacteria</taxon>
        <taxon>Pseudomonadati</taxon>
        <taxon>Pseudomonadota</taxon>
        <taxon>Alphaproteobacteria</taxon>
        <taxon>Sphingomonadales</taxon>
        <taxon>Sphingomonadaceae</taxon>
        <taxon>Allosphingosinicella</taxon>
    </lineage>
</organism>
<evidence type="ECO:0000313" key="1">
    <source>
        <dbReference type="EMBL" id="SMF61431.1"/>
    </source>
</evidence>
<keyword evidence="2" id="KW-1185">Reference proteome</keyword>
<dbReference type="Gene3D" id="3.30.470.20">
    <property type="entry name" value="ATP-grasp fold, B domain"/>
    <property type="match status" value="1"/>
</dbReference>
<gene>
    <name evidence="1" type="ORF">SAMN06295910_0419</name>
</gene>
<dbReference type="SUPFAM" id="SSF56059">
    <property type="entry name" value="Glutathione synthetase ATP-binding domain-like"/>
    <property type="match status" value="1"/>
</dbReference>
<dbReference type="InterPro" id="IPR053191">
    <property type="entry name" value="DcsG_Biosynth_Enzyme"/>
</dbReference>
<protein>
    <recommendedName>
        <fullName evidence="3">Transporter</fullName>
    </recommendedName>
</protein>
<evidence type="ECO:0008006" key="3">
    <source>
        <dbReference type="Google" id="ProtNLM"/>
    </source>
</evidence>
<accession>A0A1X7FZB8</accession>
<name>A0A1X7FZB8_9SPHN</name>